<name>A0A8S1RA70_9CILI</name>
<evidence type="ECO:0000313" key="2">
    <source>
        <dbReference type="Proteomes" id="UP000692954"/>
    </source>
</evidence>
<sequence length="110" mass="13322">MMMIIQYFKMAVINNIISVVRYPVQIVIKVFAIHVIKDFCFLRINVFKNCQLDEYFQTLEKMQIKKQQRRNVSKYCGIQSQLHGSQFYIFRKKSKMHFKTDFSFLSEIHI</sequence>
<keyword evidence="2" id="KW-1185">Reference proteome</keyword>
<comment type="caution">
    <text evidence="1">The sequence shown here is derived from an EMBL/GenBank/DDBJ whole genome shotgun (WGS) entry which is preliminary data.</text>
</comment>
<dbReference type="EMBL" id="CAJJDN010000146">
    <property type="protein sequence ID" value="CAD8123585.1"/>
    <property type="molecule type" value="Genomic_DNA"/>
</dbReference>
<dbReference type="AlphaFoldDB" id="A0A8S1RA70"/>
<accession>A0A8S1RA70</accession>
<organism evidence="1 2">
    <name type="scientific">Paramecium sonneborni</name>
    <dbReference type="NCBI Taxonomy" id="65129"/>
    <lineage>
        <taxon>Eukaryota</taxon>
        <taxon>Sar</taxon>
        <taxon>Alveolata</taxon>
        <taxon>Ciliophora</taxon>
        <taxon>Intramacronucleata</taxon>
        <taxon>Oligohymenophorea</taxon>
        <taxon>Peniculida</taxon>
        <taxon>Parameciidae</taxon>
        <taxon>Paramecium</taxon>
    </lineage>
</organism>
<protein>
    <submittedName>
        <fullName evidence="1">Uncharacterized protein</fullName>
    </submittedName>
</protein>
<reference evidence="1" key="1">
    <citation type="submission" date="2021-01" db="EMBL/GenBank/DDBJ databases">
        <authorList>
            <consortium name="Genoscope - CEA"/>
            <person name="William W."/>
        </authorList>
    </citation>
    <scope>NUCLEOTIDE SEQUENCE</scope>
</reference>
<dbReference type="Proteomes" id="UP000692954">
    <property type="component" value="Unassembled WGS sequence"/>
</dbReference>
<gene>
    <name evidence="1" type="ORF">PSON_ATCC_30995.1.T1460010</name>
</gene>
<evidence type="ECO:0000313" key="1">
    <source>
        <dbReference type="EMBL" id="CAD8123585.1"/>
    </source>
</evidence>
<proteinExistence type="predicted"/>